<dbReference type="KEGG" id="ptan:CRYO30217_00869"/>
<sequence length="310" mass="35120">MKTTPTYSIIVPVYNGSAFLPKLVERINSSFASWQHNLMEIILVDDYSQDDSWTEIKKLKSQHPSLVHGIRLSRNFGQHNATCAGMLKASGDLIITIDDDLEVLPEDALKLIQEYEQKELDVVYGKFKKANRSLVKKFFKFFYEIISKIVGGNNKVNGSSFRLMNRSLAKKIAENATNFVFIDEAVFWHTNKIGFVTVEHQKSLRKKSHYGILDLFRLGGDVVMYSSLLPIKVVKALGFFISLFMFILGTFFIIKQLFFGVSIKGFTALIVTISFSTGIILLVLGIIGEYLGKIFRNTNNSPVYSIDEEI</sequence>
<dbReference type="Pfam" id="PF00535">
    <property type="entry name" value="Glycos_transf_2"/>
    <property type="match status" value="1"/>
</dbReference>
<organism evidence="10 11">
    <name type="scientific">Parvicella tangerina</name>
    <dbReference type="NCBI Taxonomy" id="2829795"/>
    <lineage>
        <taxon>Bacteria</taxon>
        <taxon>Pseudomonadati</taxon>
        <taxon>Bacteroidota</taxon>
        <taxon>Flavobacteriia</taxon>
        <taxon>Flavobacteriales</taxon>
        <taxon>Parvicellaceae</taxon>
        <taxon>Parvicella</taxon>
    </lineage>
</organism>
<dbReference type="EMBL" id="OU015584">
    <property type="protein sequence ID" value="CAG5079140.1"/>
    <property type="molecule type" value="Genomic_DNA"/>
</dbReference>
<accession>A0A916NG45</accession>
<keyword evidence="1" id="KW-1003">Cell membrane</keyword>
<dbReference type="CDD" id="cd04187">
    <property type="entry name" value="DPM1_like_bac"/>
    <property type="match status" value="1"/>
</dbReference>
<dbReference type="RefSeq" id="WP_258541091.1">
    <property type="nucleotide sequence ID" value="NZ_OU015584.1"/>
</dbReference>
<evidence type="ECO:0000256" key="2">
    <source>
        <dbReference type="ARBA" id="ARBA00022676"/>
    </source>
</evidence>
<evidence type="ECO:0000313" key="10">
    <source>
        <dbReference type="EMBL" id="CAG5079140.1"/>
    </source>
</evidence>
<gene>
    <name evidence="10" type="ORF">CRYO30217_00869</name>
</gene>
<dbReference type="GO" id="GO:0099621">
    <property type="term" value="F:undecaprenyl-phosphate 4-deoxy-4-formamido-L-arabinose transferase activity"/>
    <property type="evidence" value="ECO:0007669"/>
    <property type="project" value="TreeGrafter"/>
</dbReference>
<feature type="domain" description="Glycosyltransferase 2-like" evidence="9">
    <location>
        <begin position="8"/>
        <end position="172"/>
    </location>
</feature>
<evidence type="ECO:0000259" key="9">
    <source>
        <dbReference type="Pfam" id="PF00535"/>
    </source>
</evidence>
<keyword evidence="4 8" id="KW-0812">Transmembrane</keyword>
<dbReference type="SUPFAM" id="SSF53448">
    <property type="entry name" value="Nucleotide-diphospho-sugar transferases"/>
    <property type="match status" value="1"/>
</dbReference>
<name>A0A916NG45_9FLAO</name>
<evidence type="ECO:0000256" key="3">
    <source>
        <dbReference type="ARBA" id="ARBA00022679"/>
    </source>
</evidence>
<keyword evidence="11" id="KW-1185">Reference proteome</keyword>
<dbReference type="InterPro" id="IPR001173">
    <property type="entry name" value="Glyco_trans_2-like"/>
</dbReference>
<evidence type="ECO:0000256" key="4">
    <source>
        <dbReference type="ARBA" id="ARBA00022692"/>
    </source>
</evidence>
<dbReference type="PANTHER" id="PTHR48090:SF3">
    <property type="entry name" value="UNDECAPRENYL-PHOSPHATE 4-DEOXY-4-FORMAMIDO-L-ARABINOSE TRANSFERASE"/>
    <property type="match status" value="1"/>
</dbReference>
<feature type="transmembrane region" description="Helical" evidence="8">
    <location>
        <begin position="233"/>
        <end position="254"/>
    </location>
</feature>
<dbReference type="PANTHER" id="PTHR48090">
    <property type="entry name" value="UNDECAPRENYL-PHOSPHATE 4-DEOXY-4-FORMAMIDO-L-ARABINOSE TRANSFERASE-RELATED"/>
    <property type="match status" value="1"/>
</dbReference>
<evidence type="ECO:0000256" key="8">
    <source>
        <dbReference type="SAM" id="Phobius"/>
    </source>
</evidence>
<evidence type="ECO:0000256" key="6">
    <source>
        <dbReference type="ARBA" id="ARBA00022989"/>
    </source>
</evidence>
<proteinExistence type="predicted"/>
<keyword evidence="7 8" id="KW-0472">Membrane</keyword>
<evidence type="ECO:0000256" key="7">
    <source>
        <dbReference type="ARBA" id="ARBA00023136"/>
    </source>
</evidence>
<dbReference type="Gene3D" id="3.90.550.10">
    <property type="entry name" value="Spore Coat Polysaccharide Biosynthesis Protein SpsA, Chain A"/>
    <property type="match status" value="1"/>
</dbReference>
<evidence type="ECO:0000256" key="1">
    <source>
        <dbReference type="ARBA" id="ARBA00022475"/>
    </source>
</evidence>
<keyword evidence="3 10" id="KW-0808">Transferase</keyword>
<dbReference type="GO" id="GO:0005886">
    <property type="term" value="C:plasma membrane"/>
    <property type="evidence" value="ECO:0007669"/>
    <property type="project" value="TreeGrafter"/>
</dbReference>
<dbReference type="GO" id="GO:0009103">
    <property type="term" value="P:lipopolysaccharide biosynthetic process"/>
    <property type="evidence" value="ECO:0007669"/>
    <property type="project" value="UniProtKB-KW"/>
</dbReference>
<evidence type="ECO:0000313" key="11">
    <source>
        <dbReference type="Proteomes" id="UP000683507"/>
    </source>
</evidence>
<dbReference type="EC" id="2.4.-.-" evidence="10"/>
<protein>
    <submittedName>
        <fullName evidence="10">Glycosyltransferase</fullName>
        <ecNumber evidence="10">2.4.-.-</ecNumber>
    </submittedName>
</protein>
<feature type="transmembrane region" description="Helical" evidence="8">
    <location>
        <begin position="266"/>
        <end position="287"/>
    </location>
</feature>
<keyword evidence="6 8" id="KW-1133">Transmembrane helix</keyword>
<keyword evidence="5" id="KW-0448">Lipopolysaccharide biosynthesis</keyword>
<keyword evidence="2 10" id="KW-0328">Glycosyltransferase</keyword>
<dbReference type="InterPro" id="IPR050256">
    <property type="entry name" value="Glycosyltransferase_2"/>
</dbReference>
<dbReference type="InterPro" id="IPR029044">
    <property type="entry name" value="Nucleotide-diphossugar_trans"/>
</dbReference>
<reference evidence="10" key="1">
    <citation type="submission" date="2021-04" db="EMBL/GenBank/DDBJ databases">
        <authorList>
            <person name="Rodrigo-Torres L."/>
            <person name="Arahal R. D."/>
            <person name="Lucena T."/>
        </authorList>
    </citation>
    <scope>NUCLEOTIDE SEQUENCE</scope>
    <source>
        <strain evidence="10">AS29M-1</strain>
    </source>
</reference>
<dbReference type="Proteomes" id="UP000683507">
    <property type="component" value="Chromosome"/>
</dbReference>
<evidence type="ECO:0000256" key="5">
    <source>
        <dbReference type="ARBA" id="ARBA00022985"/>
    </source>
</evidence>
<dbReference type="AlphaFoldDB" id="A0A916NG45"/>